<dbReference type="OrthoDB" id="16445at10239"/>
<organism evidence="2 3">
    <name type="scientific">Cyanophage P-TIM40</name>
    <dbReference type="NCBI Taxonomy" id="1589733"/>
    <lineage>
        <taxon>Viruses</taxon>
        <taxon>Duplodnaviria</taxon>
        <taxon>Heunggongvirae</taxon>
        <taxon>Uroviricota</taxon>
        <taxon>Caudoviricetes</taxon>
        <taxon>Pantevenvirales</taxon>
        <taxon>Kyanoviridae</taxon>
        <taxon>Libanvirus</taxon>
        <taxon>Libanvirus ptim40</taxon>
    </lineage>
</organism>
<reference evidence="2 3" key="1">
    <citation type="submission" date="2014-11" db="EMBL/GenBank/DDBJ databases">
        <authorList>
            <person name="Fedida A."/>
            <person name="Lindell D."/>
        </authorList>
    </citation>
    <scope>NUCLEOTIDE SEQUENCE [LARGE SCALE GENOMIC DNA]</scope>
</reference>
<dbReference type="EMBL" id="KP211958">
    <property type="protein sequence ID" value="AJK27481.1"/>
    <property type="molecule type" value="Genomic_DNA"/>
</dbReference>
<dbReference type="RefSeq" id="YP_009188129.1">
    <property type="nucleotide sequence ID" value="NC_028663.1"/>
</dbReference>
<dbReference type="GeneID" id="26516599"/>
<sequence>MKHPLIKIYDTDILDSDICRQAIELPYYHGRQDLPQTNLEEVDLRGTYYTHDFYSVDHHGSKPFDQCSGHHLYQWVLDRLENCSHVPVPPRETLYSAYMNVLKHGDAPRIHCDAPYWCDNQCTMIVYMNEYWIPNYGGETIFYDDQLDIVHAVVPKPGRVVIFDGRIPHSGRTPTPYFLWNRYMMAFKYMGIEQRNELLDVASKLKHPYTEDDLGVAGLNPKKVKELMYEQTLLFWTK</sequence>
<protein>
    <recommendedName>
        <fullName evidence="1">Prolyl 4-hydroxylase alpha subunit Fe(2+) 2OG dioxygenase domain-containing protein</fullName>
    </recommendedName>
</protein>
<feature type="domain" description="Prolyl 4-hydroxylase alpha subunit Fe(2+) 2OG dioxygenase" evidence="1">
    <location>
        <begin position="103"/>
        <end position="185"/>
    </location>
</feature>
<proteinExistence type="predicted"/>
<evidence type="ECO:0000313" key="2">
    <source>
        <dbReference type="EMBL" id="AJK27481.1"/>
    </source>
</evidence>
<dbReference type="InterPro" id="IPR044862">
    <property type="entry name" value="Pro_4_hyd_alph_FE2OG_OXY"/>
</dbReference>
<dbReference type="Pfam" id="PF13640">
    <property type="entry name" value="2OG-FeII_Oxy_3"/>
    <property type="match status" value="1"/>
</dbReference>
<dbReference type="Proteomes" id="UP000032135">
    <property type="component" value="Segment"/>
</dbReference>
<dbReference type="Gene3D" id="2.60.120.620">
    <property type="entry name" value="q2cbj1_9rhob like domain"/>
    <property type="match status" value="1"/>
</dbReference>
<dbReference type="PANTHER" id="PTHR35169:SF1">
    <property type="entry name" value="PROLYL 4-HYDROXYLASE ALPHA SUBUNIT FE(2+) 2OG DIOXYGENASE DOMAIN-CONTAINING PROTEIN"/>
    <property type="match status" value="1"/>
</dbReference>
<evidence type="ECO:0000259" key="1">
    <source>
        <dbReference type="Pfam" id="PF13640"/>
    </source>
</evidence>
<keyword evidence="3" id="KW-1185">Reference proteome</keyword>
<dbReference type="SUPFAM" id="SSF51197">
    <property type="entry name" value="Clavaminate synthase-like"/>
    <property type="match status" value="1"/>
</dbReference>
<evidence type="ECO:0000313" key="3">
    <source>
        <dbReference type="Proteomes" id="UP000032135"/>
    </source>
</evidence>
<gene>
    <name evidence="2" type="ORF">PTIM40_54</name>
</gene>
<dbReference type="KEGG" id="vg:26516599"/>
<name>A0A0C5AAT4_9CAUD</name>
<accession>A0A0C5AAT4</accession>
<dbReference type="PANTHER" id="PTHR35169">
    <property type="entry name" value="FE2OG DIOXYGENASE DOMAIN-CONTAINING PROTEIN"/>
    <property type="match status" value="1"/>
</dbReference>